<keyword evidence="11" id="KW-0969">Cilium</keyword>
<keyword evidence="11" id="KW-0282">Flagellum</keyword>
<evidence type="ECO:0000256" key="8">
    <source>
        <dbReference type="ARBA" id="ARBA00030117"/>
    </source>
</evidence>
<evidence type="ECO:0000256" key="5">
    <source>
        <dbReference type="ARBA" id="ARBA00023015"/>
    </source>
</evidence>
<evidence type="ECO:0000313" key="11">
    <source>
        <dbReference type="EMBL" id="MBD7976695.1"/>
    </source>
</evidence>
<dbReference type="EMBL" id="JACSQG010000002">
    <property type="protein sequence ID" value="MBD7976695.1"/>
    <property type="molecule type" value="Genomic_DNA"/>
</dbReference>
<evidence type="ECO:0000256" key="2">
    <source>
        <dbReference type="ARBA" id="ARBA00017823"/>
    </source>
</evidence>
<name>A0ABR8TME4_9PSED</name>
<reference evidence="11 12" key="1">
    <citation type="submission" date="2020-08" db="EMBL/GenBank/DDBJ databases">
        <title>A Genomic Blueprint of the Chicken Gut Microbiome.</title>
        <authorList>
            <person name="Gilroy R."/>
            <person name="Ravi A."/>
            <person name="Getino M."/>
            <person name="Pursley I."/>
            <person name="Horton D.L."/>
            <person name="Alikhan N.-F."/>
            <person name="Baker D."/>
            <person name="Gharbi K."/>
            <person name="Hall N."/>
            <person name="Watson M."/>
            <person name="Adriaenssens E.M."/>
            <person name="Foster-Nyarko E."/>
            <person name="Jarju S."/>
            <person name="Secka A."/>
            <person name="Antonio M."/>
            <person name="Oren A."/>
            <person name="Chaudhuri R."/>
            <person name="La Ragione R.M."/>
            <person name="Hildebrand F."/>
            <person name="Pallen M.J."/>
        </authorList>
    </citation>
    <scope>NUCLEOTIDE SEQUENCE [LARGE SCALE GENOMIC DNA]</scope>
    <source>
        <strain evidence="11 12">Sa2CUA2</strain>
    </source>
</reference>
<gene>
    <name evidence="11" type="primary">flgM</name>
    <name evidence="11" type="ORF">H9642_05770</name>
</gene>
<accession>A0ABR8TME4</accession>
<evidence type="ECO:0000256" key="1">
    <source>
        <dbReference type="ARBA" id="ARBA00005322"/>
    </source>
</evidence>
<protein>
    <recommendedName>
        <fullName evidence="2">Negative regulator of flagellin synthesis</fullName>
    </recommendedName>
    <alternativeName>
        <fullName evidence="8">Anti-sigma-28 factor</fullName>
    </alternativeName>
</protein>
<comment type="similarity">
    <text evidence="1">Belongs to the FlgM family.</text>
</comment>
<evidence type="ECO:0000256" key="7">
    <source>
        <dbReference type="ARBA" id="ARBA00024739"/>
    </source>
</evidence>
<keyword evidence="3" id="KW-0678">Repressor</keyword>
<organism evidence="11 12">
    <name type="scientific">Serpens gallinarum</name>
    <dbReference type="NCBI Taxonomy" id="2763075"/>
    <lineage>
        <taxon>Bacteria</taxon>
        <taxon>Pseudomonadati</taxon>
        <taxon>Pseudomonadota</taxon>
        <taxon>Gammaproteobacteria</taxon>
        <taxon>Pseudomonadales</taxon>
        <taxon>Pseudomonadaceae</taxon>
        <taxon>Pseudomonas</taxon>
    </lineage>
</organism>
<feature type="region of interest" description="Disordered" evidence="9">
    <location>
        <begin position="1"/>
        <end position="33"/>
    </location>
</feature>
<feature type="domain" description="Anti-sigma-28 factor FlgM C-terminal" evidence="10">
    <location>
        <begin position="43"/>
        <end position="84"/>
    </location>
</feature>
<dbReference type="SUPFAM" id="SSF101498">
    <property type="entry name" value="Anti-sigma factor FlgM"/>
    <property type="match status" value="1"/>
</dbReference>
<evidence type="ECO:0000256" key="9">
    <source>
        <dbReference type="SAM" id="MobiDB-lite"/>
    </source>
</evidence>
<evidence type="ECO:0000313" key="12">
    <source>
        <dbReference type="Proteomes" id="UP000611945"/>
    </source>
</evidence>
<dbReference type="Proteomes" id="UP000611945">
    <property type="component" value="Unassembled WGS sequence"/>
</dbReference>
<keyword evidence="5" id="KW-0805">Transcription regulation</keyword>
<evidence type="ECO:0000256" key="4">
    <source>
        <dbReference type="ARBA" id="ARBA00022795"/>
    </source>
</evidence>
<dbReference type="InterPro" id="IPR007412">
    <property type="entry name" value="FlgM"/>
</dbReference>
<proteinExistence type="inferred from homology"/>
<evidence type="ECO:0000256" key="3">
    <source>
        <dbReference type="ARBA" id="ARBA00022491"/>
    </source>
</evidence>
<evidence type="ECO:0000259" key="10">
    <source>
        <dbReference type="Pfam" id="PF04316"/>
    </source>
</evidence>
<keyword evidence="4" id="KW-1005">Bacterial flagellum biogenesis</keyword>
<dbReference type="RefSeq" id="WP_251835478.1">
    <property type="nucleotide sequence ID" value="NZ_JACSQG010000002.1"/>
</dbReference>
<dbReference type="InterPro" id="IPR031316">
    <property type="entry name" value="FlgM_C"/>
</dbReference>
<keyword evidence="11" id="KW-0966">Cell projection</keyword>
<dbReference type="NCBIfam" id="TIGR03824">
    <property type="entry name" value="FlgM_jcvi"/>
    <property type="match status" value="1"/>
</dbReference>
<dbReference type="InterPro" id="IPR035890">
    <property type="entry name" value="Anti-sigma-28_factor_FlgM_sf"/>
</dbReference>
<keyword evidence="12" id="KW-1185">Reference proteome</keyword>
<dbReference type="Pfam" id="PF04316">
    <property type="entry name" value="FlgM"/>
    <property type="match status" value="1"/>
</dbReference>
<sequence length="93" mass="10060">MEISRSLKPAAITGIDGTSAQRTQAPSAGKRERHIAGAPQLSLESLQDNLRALPEVDLDKVEQIKQALQRGEISLDPEALAASMRAYHNGKDQ</sequence>
<comment type="caution">
    <text evidence="11">The sequence shown here is derived from an EMBL/GenBank/DDBJ whole genome shotgun (WGS) entry which is preliminary data.</text>
</comment>
<comment type="function">
    <text evidence="7">Responsible for the coupling of flagellin expression to flagellar assembly by preventing expression of the flagellin genes when a component of the middle class of proteins is defective. It negatively regulates flagellar genes by inhibiting the activity of FliA by directly binding to FliA.</text>
</comment>
<evidence type="ECO:0000256" key="6">
    <source>
        <dbReference type="ARBA" id="ARBA00023163"/>
    </source>
</evidence>
<keyword evidence="6" id="KW-0804">Transcription</keyword>
<feature type="compositionally biased region" description="Polar residues" evidence="9">
    <location>
        <begin position="16"/>
        <end position="26"/>
    </location>
</feature>